<dbReference type="Proteomes" id="UP000593892">
    <property type="component" value="Chromosome"/>
</dbReference>
<feature type="signal peptide" evidence="1">
    <location>
        <begin position="1"/>
        <end position="19"/>
    </location>
</feature>
<evidence type="ECO:0000259" key="2">
    <source>
        <dbReference type="Pfam" id="PF25778"/>
    </source>
</evidence>
<keyword evidence="4" id="KW-1185">Reference proteome</keyword>
<evidence type="ECO:0000313" key="4">
    <source>
        <dbReference type="Proteomes" id="UP000593892"/>
    </source>
</evidence>
<organism evidence="3 4">
    <name type="scientific">Paludibaculum fermentans</name>
    <dbReference type="NCBI Taxonomy" id="1473598"/>
    <lineage>
        <taxon>Bacteria</taxon>
        <taxon>Pseudomonadati</taxon>
        <taxon>Acidobacteriota</taxon>
        <taxon>Terriglobia</taxon>
        <taxon>Bryobacterales</taxon>
        <taxon>Bryobacteraceae</taxon>
        <taxon>Paludibaculum</taxon>
    </lineage>
</organism>
<dbReference type="PANTHER" id="PTHR35580:SF1">
    <property type="entry name" value="PHYTASE-LIKE DOMAIN-CONTAINING PROTEIN"/>
    <property type="match status" value="1"/>
</dbReference>
<keyword evidence="1" id="KW-0732">Signal</keyword>
<proteinExistence type="predicted"/>
<gene>
    <name evidence="3" type="ORF">IRI77_05475</name>
</gene>
<dbReference type="PANTHER" id="PTHR35580">
    <property type="entry name" value="CELL SURFACE GLYCOPROTEIN (S-LAYER PROTEIN)-LIKE PROTEIN"/>
    <property type="match status" value="1"/>
</dbReference>
<dbReference type="EMBL" id="CP063849">
    <property type="protein sequence ID" value="QOY89407.1"/>
    <property type="molecule type" value="Genomic_DNA"/>
</dbReference>
<dbReference type="RefSeq" id="WP_194451069.1">
    <property type="nucleotide sequence ID" value="NZ_CP063849.1"/>
</dbReference>
<sequence length="1956" mass="204707">MIRLLCALALLFLALPLGATVPEFEPNAGQAEKQYLFLARAGGIRAYIADRGLELSTSSGTPARLSWSAGASGQTASLGEWKISEATGNTTHYCVQDKSSLCTKGVQSYRRLLRTDLYPGIDWELYGRNGQLEYDLVVHPGAKVGDVRLRVEGPPAEVAADGRLRAGAILHWQPEAYQIIRDKRVKVTAALRAAGDTEFEFVVGDYDAGHDLVIDPVVQGIAVSGGGAEDEILGFLSDSRGSCTYRYGTTRSADWHQLPAAGGRHVFVQLETAGSGGTTIFWGGEGEESVGGVDSDLTNCRLYLVGSTSSRNAPTLTGVYEHLTPKAYAGGATDGFMLKFSWEGLVFAGYLGGPGADRLYDIRTTASTGYEGAFLFAGETDDPAWNGTTTRRIGAGGKADAIVGVLDGTQISLLAIGGAGDDRLMRIRSAGDGFWALAGETDSPDFPIRDGASDSVKAAAGKDLWVGRTRLDLGELSILQLFGGSGDERFGGLAVLERQAFYLAGTTTSRDLPAASGAYHGGDSDGFVAFLDPLTAAPQAATYIGGSARDEIAALDTRGGDLYLGGTTDSDDLALPGLAAGEGVHGGLDALFVLCDAFGTPVRGIRLGGSADDRVLGILPDVFGKVFLAGSSDSREWLDELDPFHLISGGQDGYLAAVAFPAVSLSGFSNGMPGRLYLGRDLQTPLTVQTTSEPGMDGMLLVRSSDPSRLLVSPRDDLPGTSQILLEGTDQVGYYSSGRSFVLQALADSGEVEIVVEGRTSASPKGSYLRRSIRVTLTPSALFLTPPKELTVGLNSYFDVVISSAPLLPDGSPGPAQAPRAGLTSPLALISSDPAGLQIVRDSLRQVDSTGSYRLQAVGLRDGTYTLTPSSTQFPAGPGQFLTVRVDSSPALPGILPDRSLILAREHLTSFSINGRAGDQLQFTSEDPSRLVLGRDYYTFADTLTVTPKADDSGGNLVVAALAGEGTARVRVEGTYQGRPISQSMLVYLVPIKATFNTFPGRIGSGVQLYVQAQLQPQTAVPDVIDPLIPYMTLRPGSFANVQLRSSNPSVLQVTKSPYSTLNYTVLAAATGDAVLDFGSDAPPELAELRASIQVVAPRMDFGADVLRIPAGASLNIYTQASAFVSATALQTVRLRLSADTPLTLARWGQSGTDITVDFSGGYGVQIAANTAQAGQKATLYISAPGVPEFALPIRIVEAVLVPPAGEIHVTQRDGQPATDSAYFRFGAYDEGLVVVLPVGRIFSSTPLKVLTRMDPPGICEVTEKGELSSPGEVIAPFTCAGTGVTILSLQPVSGLTAAQPQFTIRIVSRPGTPSTIPIATRVLTGNGLQAQLPWNSSGAPISGTITSNDPGRVRLSFDAKAPGSAKLTVPANSYNSLFYVQGFASQGTATLTVETTDGRKAEILVYLFPPTLAVRPRTSSSSSGNLPVLSVNQPLSTKDFSLDLLPALVDPDSGKVFWGSGLSIRGGTDPAFVRARTSDSSVVQPVPPDALVSEGDASAPLNFQVKATGDAVLTVTQPEGFVEVPESSLRVHVFERQLAFSTAPFLSAELQIPVSVVAMGGGFQSGVSATLTSLKPDQLLISSDGATAGETSITAPLGNSIYLQAMSSAAPGGTVRVRLEAPGYAATEQQVEFLPAELQLQYPESPLKLSPLVSRTLGLRYGPVDGLGRISSQFNGSIRPGVRLPVRISSSDSNIVGVSTSEMTLDSYMGVGLLPVAPGRAQIHIDAPPQITNRVANLDAEVGLFEFSSLSLGRPVRYLVTGFNLTNPRPQPTSISVSGGEGVPLRFGTAASGPGAPAASTLLVTLAGKESRTVYMEPAGPGNSVTVRLNAPDFKPASSAMYLPDPQARFDPATPLNLSLANRTAQVAIVLDEATRSSNSLPLGTSFGPLKLQLESSNPQVVRVAVPSVEFAPGDSRRNVGLELVGRGDAVVTLIMPAAFAGASSVRSDLVVSVR</sequence>
<name>A0A7S7SKQ1_PALFE</name>
<accession>A0A7S7SKQ1</accession>
<feature type="chain" id="PRO_5032784147" description="DUF7948 domain-containing protein" evidence="1">
    <location>
        <begin position="20"/>
        <end position="1956"/>
    </location>
</feature>
<protein>
    <recommendedName>
        <fullName evidence="2">DUF7948 domain-containing protein</fullName>
    </recommendedName>
</protein>
<dbReference type="InterPro" id="IPR057708">
    <property type="entry name" value="DUF7948"/>
</dbReference>
<evidence type="ECO:0000256" key="1">
    <source>
        <dbReference type="SAM" id="SignalP"/>
    </source>
</evidence>
<evidence type="ECO:0000313" key="3">
    <source>
        <dbReference type="EMBL" id="QOY89407.1"/>
    </source>
</evidence>
<reference evidence="3 4" key="1">
    <citation type="submission" date="2020-10" db="EMBL/GenBank/DDBJ databases">
        <title>Complete genome sequence of Paludibaculum fermentans P105T, a facultatively anaerobic acidobacterium capable of dissimilatory Fe(III) reduction.</title>
        <authorList>
            <person name="Dedysh S.N."/>
            <person name="Beletsky A.V."/>
            <person name="Kulichevskaya I.S."/>
            <person name="Mardanov A.V."/>
            <person name="Ravin N.V."/>
        </authorList>
    </citation>
    <scope>NUCLEOTIDE SEQUENCE [LARGE SCALE GENOMIC DNA]</scope>
    <source>
        <strain evidence="3 4">P105</strain>
    </source>
</reference>
<dbReference type="Pfam" id="PF25778">
    <property type="entry name" value="DUF7948"/>
    <property type="match status" value="1"/>
</dbReference>
<dbReference type="KEGG" id="pfer:IRI77_05475"/>
<feature type="domain" description="DUF7948" evidence="2">
    <location>
        <begin position="24"/>
        <end position="217"/>
    </location>
</feature>
<dbReference type="InterPro" id="IPR052918">
    <property type="entry name" value="Motility_Chemotaxis_Reg"/>
</dbReference>